<keyword evidence="4" id="KW-1185">Reference proteome</keyword>
<evidence type="ECO:0000313" key="3">
    <source>
        <dbReference type="EMBL" id="EHQ35007.1"/>
    </source>
</evidence>
<organism evidence="3 4">
    <name type="scientific">Methanoplanus limicola DSM 2279</name>
    <dbReference type="NCBI Taxonomy" id="937775"/>
    <lineage>
        <taxon>Archaea</taxon>
        <taxon>Methanobacteriati</taxon>
        <taxon>Methanobacteriota</taxon>
        <taxon>Stenosarchaea group</taxon>
        <taxon>Methanomicrobia</taxon>
        <taxon>Methanomicrobiales</taxon>
        <taxon>Methanomicrobiaceae</taxon>
        <taxon>Methanoplanus</taxon>
    </lineage>
</organism>
<dbReference type="HOGENOM" id="CLU_1472110_0_0_2"/>
<protein>
    <submittedName>
        <fullName evidence="3">Heat shock protein DnaJ domain protein</fullName>
    </submittedName>
</protein>
<feature type="compositionally biased region" description="Gly residues" evidence="1">
    <location>
        <begin position="80"/>
        <end position="89"/>
    </location>
</feature>
<evidence type="ECO:0000256" key="1">
    <source>
        <dbReference type="SAM" id="MobiDB-lite"/>
    </source>
</evidence>
<dbReference type="STRING" id="937775.Metlim_0885"/>
<dbReference type="PRINTS" id="PR00625">
    <property type="entry name" value="JDOMAIN"/>
</dbReference>
<dbReference type="GO" id="GO:0005737">
    <property type="term" value="C:cytoplasm"/>
    <property type="evidence" value="ECO:0007669"/>
    <property type="project" value="TreeGrafter"/>
</dbReference>
<dbReference type="OrthoDB" id="11397at2157"/>
<dbReference type="EMBL" id="CM001436">
    <property type="protein sequence ID" value="EHQ35007.1"/>
    <property type="molecule type" value="Genomic_DNA"/>
</dbReference>
<dbReference type="SUPFAM" id="SSF46565">
    <property type="entry name" value="Chaperone J-domain"/>
    <property type="match status" value="1"/>
</dbReference>
<proteinExistence type="predicted"/>
<dbReference type="RefSeq" id="WP_004076735.1">
    <property type="nucleotide sequence ID" value="NZ_CM001436.1"/>
</dbReference>
<dbReference type="InParanoid" id="H1YXN8"/>
<dbReference type="SMART" id="SM00271">
    <property type="entry name" value="DnaJ"/>
    <property type="match status" value="1"/>
</dbReference>
<dbReference type="InterPro" id="IPR018253">
    <property type="entry name" value="DnaJ_domain_CS"/>
</dbReference>
<dbReference type="Pfam" id="PF00226">
    <property type="entry name" value="DnaJ"/>
    <property type="match status" value="1"/>
</dbReference>
<dbReference type="PANTHER" id="PTHR43096:SF58">
    <property type="entry name" value="CHAPERONE DNAJ-DOMAIN SUPERFAMILY PROTEIN"/>
    <property type="match status" value="1"/>
</dbReference>
<dbReference type="AlphaFoldDB" id="H1YXN8"/>
<sequence length="211" mass="23551">MPQNYYDILGLTLDSSSEEIVSAYRSLAKAFHPDISTHPNAESLFMKITTAYEVLSDPKMRREYDYSLGRNGGDADADGAFGGGAGGGSRFKEGHSDSGASYDKNGSEDGRDEYSLMADYEYYSEKPEKFLIDGEEVEIQSARHIITGEHDYIVYNDRLIDSGGILRFKHDGQERFMIDGAETVVKDAEHYIQGGCEYVVIDGESYLIRKM</sequence>
<dbReference type="GO" id="GO:0042026">
    <property type="term" value="P:protein refolding"/>
    <property type="evidence" value="ECO:0007669"/>
    <property type="project" value="TreeGrafter"/>
</dbReference>
<evidence type="ECO:0000259" key="2">
    <source>
        <dbReference type="PROSITE" id="PS50076"/>
    </source>
</evidence>
<feature type="region of interest" description="Disordered" evidence="1">
    <location>
        <begin position="79"/>
        <end position="110"/>
    </location>
</feature>
<dbReference type="CDD" id="cd06257">
    <property type="entry name" value="DnaJ"/>
    <property type="match status" value="1"/>
</dbReference>
<evidence type="ECO:0000313" key="4">
    <source>
        <dbReference type="Proteomes" id="UP000005741"/>
    </source>
</evidence>
<feature type="domain" description="J" evidence="2">
    <location>
        <begin position="4"/>
        <end position="68"/>
    </location>
</feature>
<name>H1YXN8_9EURY</name>
<dbReference type="InterPro" id="IPR036869">
    <property type="entry name" value="J_dom_sf"/>
</dbReference>
<dbReference type="Proteomes" id="UP000005741">
    <property type="component" value="Chromosome"/>
</dbReference>
<gene>
    <name evidence="3" type="ORF">Metlim_0885</name>
</gene>
<reference evidence="3 4" key="1">
    <citation type="submission" date="2011-10" db="EMBL/GenBank/DDBJ databases">
        <title>The Improved High-Quality Draft genome of Methanoplanus limicola DSM 2279.</title>
        <authorList>
            <consortium name="US DOE Joint Genome Institute (JGI-PGF)"/>
            <person name="Lucas S."/>
            <person name="Copeland A."/>
            <person name="Lapidus A."/>
            <person name="Glavina del Rio T."/>
            <person name="Dalin E."/>
            <person name="Tice H."/>
            <person name="Bruce D."/>
            <person name="Goodwin L."/>
            <person name="Pitluck S."/>
            <person name="Peters L."/>
            <person name="Mikhailova N."/>
            <person name="Lu M."/>
            <person name="Kyrpides N."/>
            <person name="Mavromatis K."/>
            <person name="Ivanova N."/>
            <person name="Markowitz V."/>
            <person name="Cheng J.-F."/>
            <person name="Hugenholtz P."/>
            <person name="Woyke T."/>
            <person name="Wu D."/>
            <person name="Wirth R."/>
            <person name="Brambilla E.-M."/>
            <person name="Klenk H.-P."/>
            <person name="Eisen J.A."/>
        </authorList>
    </citation>
    <scope>NUCLEOTIDE SEQUENCE [LARGE SCALE GENOMIC DNA]</scope>
    <source>
        <strain evidence="3 4">DSM 2279</strain>
    </source>
</reference>
<accession>H1YXN8</accession>
<keyword evidence="3" id="KW-0346">Stress response</keyword>
<dbReference type="PROSITE" id="PS50076">
    <property type="entry name" value="DNAJ_2"/>
    <property type="match status" value="1"/>
</dbReference>
<dbReference type="PANTHER" id="PTHR43096">
    <property type="entry name" value="DNAJ HOMOLOG 1, MITOCHONDRIAL-RELATED"/>
    <property type="match status" value="1"/>
</dbReference>
<dbReference type="Gene3D" id="1.10.287.110">
    <property type="entry name" value="DnaJ domain"/>
    <property type="match status" value="1"/>
</dbReference>
<dbReference type="GO" id="GO:0051082">
    <property type="term" value="F:unfolded protein binding"/>
    <property type="evidence" value="ECO:0007669"/>
    <property type="project" value="TreeGrafter"/>
</dbReference>
<dbReference type="InterPro" id="IPR001623">
    <property type="entry name" value="DnaJ_domain"/>
</dbReference>
<dbReference type="PROSITE" id="PS00636">
    <property type="entry name" value="DNAJ_1"/>
    <property type="match status" value="1"/>
</dbReference>